<sequence>MAFSKNFDGALHYVTSLCERSGLPPHDLLCYETPVKNATGERAEPDPTQHNIAQHNTTLSGIEGSFPLPMSTEEKAGKKK</sequence>
<gene>
    <name evidence="2" type="ORF">EGR_00681</name>
</gene>
<dbReference type="KEGG" id="egl:EGR_00681"/>
<keyword evidence="3" id="KW-1185">Reference proteome</keyword>
<organism evidence="2 3">
    <name type="scientific">Echinococcus granulosus</name>
    <name type="common">Hydatid tapeworm</name>
    <dbReference type="NCBI Taxonomy" id="6210"/>
    <lineage>
        <taxon>Eukaryota</taxon>
        <taxon>Metazoa</taxon>
        <taxon>Spiralia</taxon>
        <taxon>Lophotrochozoa</taxon>
        <taxon>Platyhelminthes</taxon>
        <taxon>Cestoda</taxon>
        <taxon>Eucestoda</taxon>
        <taxon>Cyclophyllidea</taxon>
        <taxon>Taeniidae</taxon>
        <taxon>Echinococcus</taxon>
        <taxon>Echinococcus granulosus group</taxon>
    </lineage>
</organism>
<reference evidence="2 3" key="1">
    <citation type="journal article" date="2013" name="Nat. Genet.">
        <title>The genome of the hydatid tapeworm Echinococcus granulosus.</title>
        <authorList>
            <person name="Zheng H."/>
            <person name="Zhang W."/>
            <person name="Zhang L."/>
            <person name="Zhang Z."/>
            <person name="Li J."/>
            <person name="Lu G."/>
            <person name="Zhu Y."/>
            <person name="Wang Y."/>
            <person name="Huang Y."/>
            <person name="Liu J."/>
            <person name="Kang H."/>
            <person name="Chen J."/>
            <person name="Wang L."/>
            <person name="Chen A."/>
            <person name="Yu S."/>
            <person name="Gao Z."/>
            <person name="Jin L."/>
            <person name="Gu W."/>
            <person name="Wang Z."/>
            <person name="Zhao L."/>
            <person name="Shi B."/>
            <person name="Wen H."/>
            <person name="Lin R."/>
            <person name="Jones M.K."/>
            <person name="Brejova B."/>
            <person name="Vinar T."/>
            <person name="Zhao G."/>
            <person name="McManus D.P."/>
            <person name="Chen Z."/>
            <person name="Zhou Y."/>
            <person name="Wang S."/>
        </authorList>
    </citation>
    <scope>NUCLEOTIDE SEQUENCE [LARGE SCALE GENOMIC DNA]</scope>
</reference>
<comment type="caution">
    <text evidence="2">The sequence shown here is derived from an EMBL/GenBank/DDBJ whole genome shotgun (WGS) entry which is preliminary data.</text>
</comment>
<dbReference type="GeneID" id="36336396"/>
<dbReference type="CTD" id="36336396"/>
<feature type="region of interest" description="Disordered" evidence="1">
    <location>
        <begin position="57"/>
        <end position="80"/>
    </location>
</feature>
<dbReference type="RefSeq" id="XP_024355927.1">
    <property type="nucleotide sequence ID" value="XM_024489930.1"/>
</dbReference>
<name>W6UVQ4_ECHGR</name>
<dbReference type="AlphaFoldDB" id="W6UVQ4"/>
<dbReference type="Proteomes" id="UP000019149">
    <property type="component" value="Unassembled WGS sequence"/>
</dbReference>
<accession>W6UVQ4</accession>
<proteinExistence type="predicted"/>
<evidence type="ECO:0000313" key="3">
    <source>
        <dbReference type="Proteomes" id="UP000019149"/>
    </source>
</evidence>
<protein>
    <submittedName>
        <fullName evidence="2">Uncharacterized protein</fullName>
    </submittedName>
</protein>
<dbReference type="EMBL" id="APAU02000002">
    <property type="protein sequence ID" value="EUB64731.1"/>
    <property type="molecule type" value="Genomic_DNA"/>
</dbReference>
<evidence type="ECO:0000256" key="1">
    <source>
        <dbReference type="SAM" id="MobiDB-lite"/>
    </source>
</evidence>
<evidence type="ECO:0000313" key="2">
    <source>
        <dbReference type="EMBL" id="EUB64731.1"/>
    </source>
</evidence>